<organism evidence="1 2">
    <name type="scientific">Fusarium langsethiae</name>
    <dbReference type="NCBI Taxonomy" id="179993"/>
    <lineage>
        <taxon>Eukaryota</taxon>
        <taxon>Fungi</taxon>
        <taxon>Dikarya</taxon>
        <taxon>Ascomycota</taxon>
        <taxon>Pezizomycotina</taxon>
        <taxon>Sordariomycetes</taxon>
        <taxon>Hypocreomycetidae</taxon>
        <taxon>Hypocreales</taxon>
        <taxon>Nectriaceae</taxon>
        <taxon>Fusarium</taxon>
    </lineage>
</organism>
<gene>
    <name evidence="1" type="ORF">FLAG1_10330</name>
</gene>
<protein>
    <submittedName>
        <fullName evidence="1">Uncharacterized protein</fullName>
    </submittedName>
</protein>
<dbReference type="Proteomes" id="UP000037904">
    <property type="component" value="Unassembled WGS sequence"/>
</dbReference>
<sequence length="347" mass="39424">MSLEIISSAETGLNVVLENPAEPTKKRKRLTRPTQPTYTVPLTEEQWRKCRLAFGLATSQSILDKITGLEDWDKRELQNWEKILVIAATVVDLDRGQEDATLKLGKAYPGRMSYESYRKDRAAVLNLIKLLDRLYASLEHRAFELLVMWDMPLSSIRLWSSTAFNKLLSGLPEILLKPSEEIQASLTLYIPFLVQILRPQYSLDIIQKALKTRTLTQCDLDLFQKAYRTRQCVPSLLSTLGDSRTPHCDLEAATSQPSQEPLVSSEDYSDLADALHLDRMFPAIATIHIEGYTTFDISHELQRKASQASKEQGVCNIIKRQDTSISQYNWSDIFHLPVANQAIDDLV</sequence>
<feature type="non-terminal residue" evidence="1">
    <location>
        <position position="347"/>
    </location>
</feature>
<evidence type="ECO:0000313" key="2">
    <source>
        <dbReference type="Proteomes" id="UP000037904"/>
    </source>
</evidence>
<evidence type="ECO:0000313" key="1">
    <source>
        <dbReference type="EMBL" id="KPA36872.1"/>
    </source>
</evidence>
<comment type="caution">
    <text evidence="1">The sequence shown here is derived from an EMBL/GenBank/DDBJ whole genome shotgun (WGS) entry which is preliminary data.</text>
</comment>
<proteinExistence type="predicted"/>
<dbReference type="EMBL" id="JXCE01000526">
    <property type="protein sequence ID" value="KPA36872.1"/>
    <property type="molecule type" value="Genomic_DNA"/>
</dbReference>
<reference evidence="1 2" key="1">
    <citation type="submission" date="2015-04" db="EMBL/GenBank/DDBJ databases">
        <title>The draft genome sequence of Fusarium langsethiae, a T-2/HT-2 mycotoxin producer.</title>
        <authorList>
            <person name="Lysoe E."/>
            <person name="Divon H.H."/>
            <person name="Terzi V."/>
            <person name="Orru L."/>
            <person name="Lamontanara A."/>
            <person name="Kolseth A.-K."/>
            <person name="Frandsen R.J."/>
            <person name="Nielsen K."/>
            <person name="Thrane U."/>
        </authorList>
    </citation>
    <scope>NUCLEOTIDE SEQUENCE [LARGE SCALE GENOMIC DNA]</scope>
    <source>
        <strain evidence="1 2">Fl201059</strain>
    </source>
</reference>
<dbReference type="AlphaFoldDB" id="A0A0M9EPE1"/>
<keyword evidence="2" id="KW-1185">Reference proteome</keyword>
<accession>A0A0M9EPE1</accession>
<name>A0A0M9EPE1_FUSLA</name>